<reference evidence="1" key="1">
    <citation type="submission" date="2022-12" db="EMBL/GenBank/DDBJ databases">
        <title>Genome Sequence of Lasiodiplodia mahajangana.</title>
        <authorList>
            <person name="Buettner E."/>
        </authorList>
    </citation>
    <scope>NUCLEOTIDE SEQUENCE</scope>
    <source>
        <strain evidence="1">VT137</strain>
    </source>
</reference>
<keyword evidence="2" id="KW-1185">Reference proteome</keyword>
<gene>
    <name evidence="1" type="ORF">O1611_g5986</name>
</gene>
<dbReference type="Proteomes" id="UP001153332">
    <property type="component" value="Unassembled WGS sequence"/>
</dbReference>
<evidence type="ECO:0000313" key="1">
    <source>
        <dbReference type="EMBL" id="KAJ8127647.1"/>
    </source>
</evidence>
<evidence type="ECO:0000313" key="2">
    <source>
        <dbReference type="Proteomes" id="UP001153332"/>
    </source>
</evidence>
<comment type="caution">
    <text evidence="1">The sequence shown here is derived from an EMBL/GenBank/DDBJ whole genome shotgun (WGS) entry which is preliminary data.</text>
</comment>
<accession>A0ACC2JK38</accession>
<proteinExistence type="predicted"/>
<name>A0ACC2JK38_9PEZI</name>
<dbReference type="EMBL" id="JAPUUL010001349">
    <property type="protein sequence ID" value="KAJ8127647.1"/>
    <property type="molecule type" value="Genomic_DNA"/>
</dbReference>
<sequence>MSPGDPVAGSRRRLPTVTNAISNEENGPDWNEHNQRATSRPHLFSVPSRPTGSPTRAPPAATQMRFPANMTAHRILGSLELIYPDTSSDATWTVPSMDVEAEGLENNGRELPTDSQAPKFPTGPNRNRHTVDCAAFGI</sequence>
<organism evidence="1 2">
    <name type="scientific">Lasiodiplodia mahajangana</name>
    <dbReference type="NCBI Taxonomy" id="1108764"/>
    <lineage>
        <taxon>Eukaryota</taxon>
        <taxon>Fungi</taxon>
        <taxon>Dikarya</taxon>
        <taxon>Ascomycota</taxon>
        <taxon>Pezizomycotina</taxon>
        <taxon>Dothideomycetes</taxon>
        <taxon>Dothideomycetes incertae sedis</taxon>
        <taxon>Botryosphaeriales</taxon>
        <taxon>Botryosphaeriaceae</taxon>
        <taxon>Lasiodiplodia</taxon>
    </lineage>
</organism>
<protein>
    <submittedName>
        <fullName evidence="1">Uncharacterized protein</fullName>
    </submittedName>
</protein>